<reference evidence="1" key="1">
    <citation type="journal article" date="2021" name="New Phytol.">
        <title>Evolutionary innovations through gain and loss of genes in the ectomycorrhizal Boletales.</title>
        <authorList>
            <person name="Wu G."/>
            <person name="Miyauchi S."/>
            <person name="Morin E."/>
            <person name="Kuo A."/>
            <person name="Drula E."/>
            <person name="Varga T."/>
            <person name="Kohler A."/>
            <person name="Feng B."/>
            <person name="Cao Y."/>
            <person name="Lipzen A."/>
            <person name="Daum C."/>
            <person name="Hundley H."/>
            <person name="Pangilinan J."/>
            <person name="Johnson J."/>
            <person name="Barry K."/>
            <person name="LaButti K."/>
            <person name="Ng V."/>
            <person name="Ahrendt S."/>
            <person name="Min B."/>
            <person name="Choi I.G."/>
            <person name="Park H."/>
            <person name="Plett J.M."/>
            <person name="Magnuson J."/>
            <person name="Spatafora J.W."/>
            <person name="Nagy L.G."/>
            <person name="Henrissat B."/>
            <person name="Grigoriev I.V."/>
            <person name="Yang Z.L."/>
            <person name="Xu J."/>
            <person name="Martin F.M."/>
        </authorList>
    </citation>
    <scope>NUCLEOTIDE SEQUENCE</scope>
    <source>
        <strain evidence="1">KUC20120723A-06</strain>
    </source>
</reference>
<keyword evidence="2" id="KW-1185">Reference proteome</keyword>
<sequence length="440" mass="50499">MAALNMGVLPIPPEITERALTLCHPRDVASFSRTCRRARTLVYNSPDQYLWRQLFLLYPFDHIRNSSHWQYEYHAESHFDWAKELQRRIQAELIALSTHPRNEDLMVALETFVSVVRNASPVTRGNERVRSPSLLWVVDVLEASDLLRSPFVIQELEDGNNQTLSRLRSYLALTLDDFDDEEEGRLRAHRLRTRSRCYVYDLQNYRRSNDWGPFTETGEVDWVHAESIINVILGNLGELVQWADTRPPCGLEATRASSAPGATSRPPGDWAGIEGTWRRYVCFMDYRALYSFNFRNRAHPSLFDDPQFREATRLIELKLHLIDVENVPSFYALDRFPESHNPKYPTLYFAGTSWGIHGNEATVVGSVSMSDEGIVRWRFASVSEKRINWSSEGAQIGGVASAAGIIGTWTGPHHEREDPVGPFWLWKVADDHPSYMEALM</sequence>
<dbReference type="EMBL" id="MU266331">
    <property type="protein sequence ID" value="KAH7930565.1"/>
    <property type="molecule type" value="Genomic_DNA"/>
</dbReference>
<proteinExistence type="predicted"/>
<organism evidence="1 2">
    <name type="scientific">Leucogyrophana mollusca</name>
    <dbReference type="NCBI Taxonomy" id="85980"/>
    <lineage>
        <taxon>Eukaryota</taxon>
        <taxon>Fungi</taxon>
        <taxon>Dikarya</taxon>
        <taxon>Basidiomycota</taxon>
        <taxon>Agaricomycotina</taxon>
        <taxon>Agaricomycetes</taxon>
        <taxon>Agaricomycetidae</taxon>
        <taxon>Boletales</taxon>
        <taxon>Boletales incertae sedis</taxon>
        <taxon>Leucogyrophana</taxon>
    </lineage>
</organism>
<comment type="caution">
    <text evidence="1">The sequence shown here is derived from an EMBL/GenBank/DDBJ whole genome shotgun (WGS) entry which is preliminary data.</text>
</comment>
<protein>
    <submittedName>
        <fullName evidence="1">Uncharacterized protein</fullName>
    </submittedName>
</protein>
<dbReference type="Proteomes" id="UP000790709">
    <property type="component" value="Unassembled WGS sequence"/>
</dbReference>
<accession>A0ACB8BX74</accession>
<name>A0ACB8BX74_9AGAM</name>
<evidence type="ECO:0000313" key="1">
    <source>
        <dbReference type="EMBL" id="KAH7930565.1"/>
    </source>
</evidence>
<evidence type="ECO:0000313" key="2">
    <source>
        <dbReference type="Proteomes" id="UP000790709"/>
    </source>
</evidence>
<gene>
    <name evidence="1" type="ORF">BV22DRAFT_1054743</name>
</gene>